<evidence type="ECO:0008006" key="4">
    <source>
        <dbReference type="Google" id="ProtNLM"/>
    </source>
</evidence>
<proteinExistence type="predicted"/>
<comment type="caution">
    <text evidence="2">The sequence shown here is derived from an EMBL/GenBank/DDBJ whole genome shotgun (WGS) entry which is preliminary data.</text>
</comment>
<dbReference type="EMBL" id="MQUB01000001">
    <property type="protein sequence ID" value="PQB04796.1"/>
    <property type="molecule type" value="Genomic_DNA"/>
</dbReference>
<keyword evidence="1" id="KW-0812">Transmembrane</keyword>
<sequence length="167" mass="19323">MRVLTETQRFDQWWFRLLMAIVIGITIMPVALSYDELKDDSTALLIVSLACGISLLLVVLLLFYFKLETRIDEAGIHYSFWPFHLTMRNVHWHEMTACYVRKYNPIAEYGGWGYRIRLGKGGRALNVKGNIGIQLELTNGKKIMIGTQKEAEVRSVLRQYEQKLAKP</sequence>
<dbReference type="OrthoDB" id="582675at2"/>
<reference evidence="2 3" key="1">
    <citation type="submission" date="2016-11" db="EMBL/GenBank/DDBJ databases">
        <title>Trade-off between light-utilization and light-protection in marine flavobacteria.</title>
        <authorList>
            <person name="Kumagai Y."/>
        </authorList>
    </citation>
    <scope>NUCLEOTIDE SEQUENCE [LARGE SCALE GENOMIC DNA]</scope>
    <source>
        <strain evidence="2 3">NBRC 107741</strain>
    </source>
</reference>
<name>A0A2S7KQ94_9FLAO</name>
<evidence type="ECO:0000313" key="2">
    <source>
        <dbReference type="EMBL" id="PQB04796.1"/>
    </source>
</evidence>
<organism evidence="2 3">
    <name type="scientific">Aureitalea marina</name>
    <dbReference type="NCBI Taxonomy" id="930804"/>
    <lineage>
        <taxon>Bacteria</taxon>
        <taxon>Pseudomonadati</taxon>
        <taxon>Bacteroidota</taxon>
        <taxon>Flavobacteriia</taxon>
        <taxon>Flavobacteriales</taxon>
        <taxon>Flavobacteriaceae</taxon>
        <taxon>Aureitalea</taxon>
    </lineage>
</organism>
<dbReference type="AlphaFoldDB" id="A0A2S7KQ94"/>
<accession>A0A2S7KQ94</accession>
<dbReference type="RefSeq" id="WP_146090681.1">
    <property type="nucleotide sequence ID" value="NZ_MQUB01000001.1"/>
</dbReference>
<keyword evidence="1" id="KW-0472">Membrane</keyword>
<evidence type="ECO:0000313" key="3">
    <source>
        <dbReference type="Proteomes" id="UP000239800"/>
    </source>
</evidence>
<evidence type="ECO:0000256" key="1">
    <source>
        <dbReference type="SAM" id="Phobius"/>
    </source>
</evidence>
<keyword evidence="3" id="KW-1185">Reference proteome</keyword>
<feature type="transmembrane region" description="Helical" evidence="1">
    <location>
        <begin position="12"/>
        <end position="32"/>
    </location>
</feature>
<protein>
    <recommendedName>
        <fullName evidence="4">Bacterial Pleckstrin homology domain-containing protein</fullName>
    </recommendedName>
</protein>
<gene>
    <name evidence="2" type="ORF">BST85_07715</name>
</gene>
<feature type="transmembrane region" description="Helical" evidence="1">
    <location>
        <begin position="44"/>
        <end position="65"/>
    </location>
</feature>
<dbReference type="Proteomes" id="UP000239800">
    <property type="component" value="Unassembled WGS sequence"/>
</dbReference>
<keyword evidence="1" id="KW-1133">Transmembrane helix</keyword>